<dbReference type="OMA" id="MHRFRRC"/>
<dbReference type="PANTHER" id="PTHR31625">
    <property type="match status" value="1"/>
</dbReference>
<accession>A0A0E0JZV6</accession>
<dbReference type="Pfam" id="PF02458">
    <property type="entry name" value="Transferase"/>
    <property type="match status" value="1"/>
</dbReference>
<proteinExistence type="predicted"/>
<dbReference type="eggNOG" id="ENOG502QPXT">
    <property type="taxonomic scope" value="Eukaryota"/>
</dbReference>
<keyword evidence="1" id="KW-0808">Transferase</keyword>
<dbReference type="Proteomes" id="UP000026962">
    <property type="component" value="Chromosome 2"/>
</dbReference>
<protein>
    <submittedName>
        <fullName evidence="3">Uncharacterized protein</fullName>
    </submittedName>
</protein>
<dbReference type="Gramene" id="OPUNC02G14970.1">
    <property type="protein sequence ID" value="OPUNC02G14970.1"/>
    <property type="gene ID" value="OPUNC02G14970"/>
</dbReference>
<dbReference type="AlphaFoldDB" id="A0A0E0JZV6"/>
<dbReference type="GO" id="GO:0050734">
    <property type="term" value="F:hydroxycinnamoyltransferase activity"/>
    <property type="evidence" value="ECO:0007669"/>
    <property type="project" value="UniProtKB-ARBA"/>
</dbReference>
<sequence>MASPTAHAAGLRVLRTTRVAPAPPALPERALPLIFMDAMWLRAQPVERVFFYRLGPGDDNDVDAVLSRMEESLPGAIHAFYPLAGRVRPTPGETNRYELFYQPGDAVAFTVAEHDGVGIGVDELATDEPRELAKIAPFVPELPKGGAVLALQATVLPPKRRGLALGVIVHHSACDGVGSTHFLHTWAAACAGDRKLPEPPVIDRTLIRDIPNMHDDFALPTNEAKDLFKVPYAGKLLATFTLSREHLQGVKDAVAGEAARRGVPPPRCTSLVAMYGLMWHCHRRAKQESEAEPRGDEDGRAGHLIFAIDHRSRLDPRVPDKYLGNCVGPGFASAPREELAAVAGGVFTACAAVAAAIDEAVRGEPAYWEGWKERIVEACRDDTPFSVAGSTRFRVYDVDFGFGRPAKVEIVSVAKTDAVSAAEDRSGSGGIEVGIAQPPERMDKFRRCLADAIACLSSSQCN</sequence>
<keyword evidence="4" id="KW-1185">Reference proteome</keyword>
<evidence type="ECO:0000313" key="3">
    <source>
        <dbReference type="EnsemblPlants" id="OPUNC02G14970.1"/>
    </source>
</evidence>
<dbReference type="HOGENOM" id="CLU_014546_7_2_1"/>
<evidence type="ECO:0000256" key="2">
    <source>
        <dbReference type="ARBA" id="ARBA00023315"/>
    </source>
</evidence>
<dbReference type="EnsemblPlants" id="OPUNC02G14970.1">
    <property type="protein sequence ID" value="OPUNC02G14970.1"/>
    <property type="gene ID" value="OPUNC02G14970"/>
</dbReference>
<evidence type="ECO:0000256" key="1">
    <source>
        <dbReference type="ARBA" id="ARBA00022679"/>
    </source>
</evidence>
<reference evidence="3" key="2">
    <citation type="submission" date="2018-05" db="EMBL/GenBank/DDBJ databases">
        <title>OpunRS2 (Oryza punctata Reference Sequence Version 2).</title>
        <authorList>
            <person name="Zhang J."/>
            <person name="Kudrna D."/>
            <person name="Lee S."/>
            <person name="Talag J."/>
            <person name="Welchert J."/>
            <person name="Wing R.A."/>
        </authorList>
    </citation>
    <scope>NUCLEOTIDE SEQUENCE [LARGE SCALE GENOMIC DNA]</scope>
</reference>
<reference evidence="3" key="1">
    <citation type="submission" date="2015-04" db="UniProtKB">
        <authorList>
            <consortium name="EnsemblPlants"/>
        </authorList>
    </citation>
    <scope>IDENTIFICATION</scope>
</reference>
<dbReference type="InterPro" id="IPR023213">
    <property type="entry name" value="CAT-like_dom_sf"/>
</dbReference>
<evidence type="ECO:0000313" key="4">
    <source>
        <dbReference type="Proteomes" id="UP000026962"/>
    </source>
</evidence>
<name>A0A0E0JZV6_ORYPU</name>
<dbReference type="Gene3D" id="3.30.559.10">
    <property type="entry name" value="Chloramphenicol acetyltransferase-like domain"/>
    <property type="match status" value="2"/>
</dbReference>
<organism evidence="3">
    <name type="scientific">Oryza punctata</name>
    <name type="common">Red rice</name>
    <dbReference type="NCBI Taxonomy" id="4537"/>
    <lineage>
        <taxon>Eukaryota</taxon>
        <taxon>Viridiplantae</taxon>
        <taxon>Streptophyta</taxon>
        <taxon>Embryophyta</taxon>
        <taxon>Tracheophyta</taxon>
        <taxon>Spermatophyta</taxon>
        <taxon>Magnoliopsida</taxon>
        <taxon>Liliopsida</taxon>
        <taxon>Poales</taxon>
        <taxon>Poaceae</taxon>
        <taxon>BOP clade</taxon>
        <taxon>Oryzoideae</taxon>
        <taxon>Oryzeae</taxon>
        <taxon>Oryzinae</taxon>
        <taxon>Oryza</taxon>
    </lineage>
</organism>
<keyword evidence="2" id="KW-0012">Acyltransferase</keyword>
<dbReference type="InterPro" id="IPR051504">
    <property type="entry name" value="Plant_metabolite_acyltrans"/>
</dbReference>